<dbReference type="Pfam" id="PF01352">
    <property type="entry name" value="KRAB"/>
    <property type="match status" value="1"/>
</dbReference>
<dbReference type="InterPro" id="IPR013087">
    <property type="entry name" value="Znf_C2H2_type"/>
</dbReference>
<keyword evidence="7" id="KW-0805">Transcription regulation</keyword>
<dbReference type="SMART" id="SM00355">
    <property type="entry name" value="ZnF_C2H2"/>
    <property type="match status" value="7"/>
</dbReference>
<evidence type="ECO:0000256" key="4">
    <source>
        <dbReference type="ARBA" id="ARBA00022737"/>
    </source>
</evidence>
<evidence type="ECO:0000259" key="14">
    <source>
        <dbReference type="PROSITE" id="PS50805"/>
    </source>
</evidence>
<comment type="similarity">
    <text evidence="2">Belongs to the krueppel C2H2-type zinc-finger protein family.</text>
</comment>
<reference evidence="16" key="1">
    <citation type="submission" date="2025-08" db="UniProtKB">
        <authorList>
            <consortium name="RefSeq"/>
        </authorList>
    </citation>
    <scope>IDENTIFICATION</scope>
    <source>
        <tissue evidence="16">Muscle</tissue>
    </source>
</reference>
<dbReference type="GeneID" id="114511131"/>
<keyword evidence="4" id="KW-0677">Repeat</keyword>
<feature type="domain" description="C2H2-type" evidence="13">
    <location>
        <begin position="432"/>
        <end position="459"/>
    </location>
</feature>
<dbReference type="InParanoid" id="A0A7E6CQB6"/>
<keyword evidence="9" id="KW-0804">Transcription</keyword>
<keyword evidence="3" id="KW-0479">Metal-binding</keyword>
<dbReference type="Gene3D" id="3.30.160.60">
    <property type="entry name" value="Classic Zinc Finger"/>
    <property type="match status" value="5"/>
</dbReference>
<dbReference type="OrthoDB" id="8922241at2759"/>
<evidence type="ECO:0000256" key="11">
    <source>
        <dbReference type="PROSITE-ProRule" id="PRU00042"/>
    </source>
</evidence>
<dbReference type="Proteomes" id="UP000504628">
    <property type="component" value="Chromosome 12"/>
</dbReference>
<feature type="region of interest" description="Disordered" evidence="12">
    <location>
        <begin position="1"/>
        <end position="42"/>
    </location>
</feature>
<evidence type="ECO:0000256" key="9">
    <source>
        <dbReference type="ARBA" id="ARBA00023163"/>
    </source>
</evidence>
<dbReference type="RefSeq" id="XP_035869163.1">
    <property type="nucleotide sequence ID" value="XM_036013270.1"/>
</dbReference>
<dbReference type="SMART" id="SM00349">
    <property type="entry name" value="KRAB"/>
    <property type="match status" value="1"/>
</dbReference>
<dbReference type="GO" id="GO:0000981">
    <property type="term" value="F:DNA-binding transcription factor activity, RNA polymerase II-specific"/>
    <property type="evidence" value="ECO:0007669"/>
    <property type="project" value="TreeGrafter"/>
</dbReference>
<evidence type="ECO:0000256" key="8">
    <source>
        <dbReference type="ARBA" id="ARBA00023125"/>
    </source>
</evidence>
<keyword evidence="15" id="KW-1185">Reference proteome</keyword>
<evidence type="ECO:0000256" key="1">
    <source>
        <dbReference type="ARBA" id="ARBA00004123"/>
    </source>
</evidence>
<evidence type="ECO:0000313" key="16">
    <source>
        <dbReference type="RefSeq" id="XP_035869163.1"/>
    </source>
</evidence>
<feature type="domain" description="KRAB" evidence="14">
    <location>
        <begin position="69"/>
        <end position="140"/>
    </location>
</feature>
<dbReference type="InterPro" id="IPR036051">
    <property type="entry name" value="KRAB_dom_sf"/>
</dbReference>
<dbReference type="FunFam" id="3.30.160.60:FF:001437">
    <property type="entry name" value="Zinc finger protein 594"/>
    <property type="match status" value="2"/>
</dbReference>
<evidence type="ECO:0000256" key="10">
    <source>
        <dbReference type="ARBA" id="ARBA00023242"/>
    </source>
</evidence>
<dbReference type="GO" id="GO:0000977">
    <property type="term" value="F:RNA polymerase II transcription regulatory region sequence-specific DNA binding"/>
    <property type="evidence" value="ECO:0007669"/>
    <property type="project" value="TreeGrafter"/>
</dbReference>
<evidence type="ECO:0000256" key="2">
    <source>
        <dbReference type="ARBA" id="ARBA00006991"/>
    </source>
</evidence>
<evidence type="ECO:0000256" key="5">
    <source>
        <dbReference type="ARBA" id="ARBA00022771"/>
    </source>
</evidence>
<dbReference type="GO" id="GO:0005634">
    <property type="term" value="C:nucleus"/>
    <property type="evidence" value="ECO:0007669"/>
    <property type="project" value="UniProtKB-SubCell"/>
</dbReference>
<evidence type="ECO:0000256" key="6">
    <source>
        <dbReference type="ARBA" id="ARBA00022833"/>
    </source>
</evidence>
<evidence type="ECO:0000313" key="15">
    <source>
        <dbReference type="Proteomes" id="UP000504628"/>
    </source>
</evidence>
<dbReference type="AlphaFoldDB" id="A0A7E6CQB6"/>
<protein>
    <submittedName>
        <fullName evidence="16">Zinc finger protein 211-like</fullName>
    </submittedName>
</protein>
<keyword evidence="6" id="KW-0862">Zinc</keyword>
<evidence type="ECO:0000256" key="12">
    <source>
        <dbReference type="SAM" id="MobiDB-lite"/>
    </source>
</evidence>
<evidence type="ECO:0000256" key="3">
    <source>
        <dbReference type="ARBA" id="ARBA00022723"/>
    </source>
</evidence>
<evidence type="ECO:0000259" key="13">
    <source>
        <dbReference type="PROSITE" id="PS50157"/>
    </source>
</evidence>
<feature type="domain" description="C2H2-type" evidence="13">
    <location>
        <begin position="321"/>
        <end position="348"/>
    </location>
</feature>
<dbReference type="KEGG" id="pdic:114511131"/>
<gene>
    <name evidence="16" type="primary">LOC114511131</name>
</gene>
<dbReference type="FunFam" id="3.30.160.60:FF:002604">
    <property type="entry name" value="Zinc finger protein 715"/>
    <property type="match status" value="1"/>
</dbReference>
<dbReference type="FunFam" id="3.30.160.60:FF:002343">
    <property type="entry name" value="Zinc finger protein 33A"/>
    <property type="match status" value="1"/>
</dbReference>
<feature type="domain" description="C2H2-type" evidence="13">
    <location>
        <begin position="404"/>
        <end position="431"/>
    </location>
</feature>
<sequence>MPGRERRHSRGPHSTQDSKKLGDTSHVTRARAETGEVKPGASSCTFATSQPLSRCPLAALRRRPAEVGVTFADIALYFSGEEWCLLNEDQRCLYLDVMLDNFELASSLGSCCGAEDVEAPIEQNVPVRVAEAKNLRVALPCWKSHPCESCGPILRRIFHLSEHQETQHSQKLLRCGTRAAQFYFSTKCHHQQAHHVREKPFISDVDRMSLAKGYNYNVSHELFTCREIELDILTKSEQLHQEVIYTRERPDEISMSQGIIKPKNHETLNECEKTVGCNYTYVQKKGISAGRQCFVCHDCGKYFTGIPTFCYQRVHTGERPYQCSACGKCFKRIYNLYCHQRLHTGERPYECSECGKSFTRNDSLQIHQRLHTGERPYECSECGKSFIQNQLHRHQRVHTGEKSHECSKCGKSFSHSTGLRCHERVHTGERPYKCSECGKSFTYSTGLRYHQRVHTVQKTL</sequence>
<dbReference type="PANTHER" id="PTHR24381:SF304">
    <property type="entry name" value="ZINC FINGER PROTEIN 587B"/>
    <property type="match status" value="1"/>
</dbReference>
<dbReference type="InterPro" id="IPR036236">
    <property type="entry name" value="Znf_C2H2_sf"/>
</dbReference>
<dbReference type="FunFam" id="3.30.160.60:FF:000358">
    <property type="entry name" value="zinc finger protein 24"/>
    <property type="match status" value="1"/>
</dbReference>
<dbReference type="Pfam" id="PF00096">
    <property type="entry name" value="zf-C2H2"/>
    <property type="match status" value="3"/>
</dbReference>
<dbReference type="PANTHER" id="PTHR24381">
    <property type="entry name" value="ZINC FINGER PROTEIN"/>
    <property type="match status" value="1"/>
</dbReference>
<proteinExistence type="inferred from homology"/>
<accession>A0A7E6CQB6</accession>
<name>A0A7E6CQB6_9CHIR</name>
<dbReference type="CDD" id="cd07765">
    <property type="entry name" value="KRAB_A-box"/>
    <property type="match status" value="1"/>
</dbReference>
<evidence type="ECO:0000256" key="7">
    <source>
        <dbReference type="ARBA" id="ARBA00023015"/>
    </source>
</evidence>
<dbReference type="SUPFAM" id="SSF109640">
    <property type="entry name" value="KRAB domain (Kruppel-associated box)"/>
    <property type="match status" value="1"/>
</dbReference>
<dbReference type="GO" id="GO:0008270">
    <property type="term" value="F:zinc ion binding"/>
    <property type="evidence" value="ECO:0007669"/>
    <property type="project" value="UniProtKB-KW"/>
</dbReference>
<feature type="domain" description="C2H2-type" evidence="13">
    <location>
        <begin position="349"/>
        <end position="376"/>
    </location>
</feature>
<dbReference type="SUPFAM" id="SSF57667">
    <property type="entry name" value="beta-beta-alpha zinc fingers"/>
    <property type="match status" value="4"/>
</dbReference>
<keyword evidence="10" id="KW-0539">Nucleus</keyword>
<dbReference type="PROSITE" id="PS50157">
    <property type="entry name" value="ZINC_FINGER_C2H2_2"/>
    <property type="match status" value="6"/>
</dbReference>
<dbReference type="Gene3D" id="6.10.140.140">
    <property type="match status" value="1"/>
</dbReference>
<feature type="domain" description="C2H2-type" evidence="13">
    <location>
        <begin position="294"/>
        <end position="320"/>
    </location>
</feature>
<comment type="subcellular location">
    <subcellularLocation>
        <location evidence="1">Nucleus</location>
    </subcellularLocation>
</comment>
<feature type="compositionally biased region" description="Basic residues" evidence="12">
    <location>
        <begin position="1"/>
        <end position="11"/>
    </location>
</feature>
<dbReference type="PROSITE" id="PS00028">
    <property type="entry name" value="ZINC_FINGER_C2H2_1"/>
    <property type="match status" value="5"/>
</dbReference>
<dbReference type="InterPro" id="IPR001909">
    <property type="entry name" value="KRAB"/>
</dbReference>
<organism evidence="15 16">
    <name type="scientific">Phyllostomus discolor</name>
    <name type="common">pale spear-nosed bat</name>
    <dbReference type="NCBI Taxonomy" id="89673"/>
    <lineage>
        <taxon>Eukaryota</taxon>
        <taxon>Metazoa</taxon>
        <taxon>Chordata</taxon>
        <taxon>Craniata</taxon>
        <taxon>Vertebrata</taxon>
        <taxon>Euteleostomi</taxon>
        <taxon>Mammalia</taxon>
        <taxon>Eutheria</taxon>
        <taxon>Laurasiatheria</taxon>
        <taxon>Chiroptera</taxon>
        <taxon>Yangochiroptera</taxon>
        <taxon>Phyllostomidae</taxon>
        <taxon>Phyllostominae</taxon>
        <taxon>Phyllostomus</taxon>
    </lineage>
</organism>
<feature type="domain" description="C2H2-type" evidence="13">
    <location>
        <begin position="377"/>
        <end position="403"/>
    </location>
</feature>
<keyword evidence="8" id="KW-0238">DNA-binding</keyword>
<dbReference type="PROSITE" id="PS50805">
    <property type="entry name" value="KRAB"/>
    <property type="match status" value="1"/>
</dbReference>
<keyword evidence="5 11" id="KW-0863">Zinc-finger</keyword>